<dbReference type="OrthoDB" id="4062651at2759"/>
<sequence length="593" mass="66486">MRIFLAPAPTQSCALATHNRNDSESSFVEDYPGQKELARKLDPTQNSVNAVISSETRQTTKVALAYLKLILSYVNLKESMGMERALLVGLMANGVDEGDLSEMSRESGNDRQLKRSSASATSIKGRFWDKSPGSIEGEKKSFRLNLIVNDIVLIVELQHRIILELRQQTGLQIHDNLSTDNVLESVNSKSNSSKALLRLVGESIRPSEEMQAMQENLRLNFDVLQFQNLYILEELDNCSFETFDLLSFDEDGNGAESIEKELAIPGNLAEKPSLDEWEVSLYEVEFHKRIGRGSAGTTYLAKWARQDVAVKVAATNDLGLEGWKAEIASLKKCGLPRLNHSTGAIYNPSPLTYGLILEYCNGGDLMLAMNEMTPPNFYMTIAVGVASGLFYLHKMEYLHRDIKPSNVLLSGDLSSGSFVAKLTDFGLAAKLNPASSEEELTAETGTYRYMSPEVIRHENYSYAADVFSYAMLIWELLTREKPFKSLSQIEAASLVGLEKKRPPFPEGTPSDLKGFIECCWSDKPADRPAVSHILSRLEEIELGFSMKEREWIQSPTGHPVYEICEQEVERPPQNKKTQSQKKKMTSIFRMRKF</sequence>
<evidence type="ECO:0000256" key="3">
    <source>
        <dbReference type="ARBA" id="ARBA00022777"/>
    </source>
</evidence>
<feature type="region of interest" description="Disordered" evidence="5">
    <location>
        <begin position="99"/>
        <end position="118"/>
    </location>
</feature>
<keyword evidence="1" id="KW-0808">Transferase</keyword>
<reference evidence="7 8" key="1">
    <citation type="journal article" date="2012" name="Genome Biol.">
        <title>Genome and low-iron response of an oceanic diatom adapted to chronic iron limitation.</title>
        <authorList>
            <person name="Lommer M."/>
            <person name="Specht M."/>
            <person name="Roy A.S."/>
            <person name="Kraemer L."/>
            <person name="Andreson R."/>
            <person name="Gutowska M.A."/>
            <person name="Wolf J."/>
            <person name="Bergner S.V."/>
            <person name="Schilhabel M.B."/>
            <person name="Klostermeier U.C."/>
            <person name="Beiko R.G."/>
            <person name="Rosenstiel P."/>
            <person name="Hippler M."/>
            <person name="Laroche J."/>
        </authorList>
    </citation>
    <scope>NUCLEOTIDE SEQUENCE [LARGE SCALE GENOMIC DNA]</scope>
    <source>
        <strain evidence="7 8">CCMP1005</strain>
    </source>
</reference>
<dbReference type="SMART" id="SM00220">
    <property type="entry name" value="S_TKc"/>
    <property type="match status" value="1"/>
</dbReference>
<dbReference type="Gene3D" id="1.10.510.10">
    <property type="entry name" value="Transferase(Phosphotransferase) domain 1"/>
    <property type="match status" value="1"/>
</dbReference>
<dbReference type="InterPro" id="IPR011009">
    <property type="entry name" value="Kinase-like_dom_sf"/>
</dbReference>
<name>K0RFV0_THAOC</name>
<evidence type="ECO:0000256" key="1">
    <source>
        <dbReference type="ARBA" id="ARBA00022679"/>
    </source>
</evidence>
<dbReference type="InterPro" id="IPR001245">
    <property type="entry name" value="Ser-Thr/Tyr_kinase_cat_dom"/>
</dbReference>
<evidence type="ECO:0000259" key="6">
    <source>
        <dbReference type="PROSITE" id="PS50011"/>
    </source>
</evidence>
<evidence type="ECO:0000256" key="4">
    <source>
        <dbReference type="ARBA" id="ARBA00022840"/>
    </source>
</evidence>
<dbReference type="InterPro" id="IPR008271">
    <property type="entry name" value="Ser/Thr_kinase_AS"/>
</dbReference>
<dbReference type="GO" id="GO:0005524">
    <property type="term" value="F:ATP binding"/>
    <property type="evidence" value="ECO:0007669"/>
    <property type="project" value="UniProtKB-KW"/>
</dbReference>
<dbReference type="PROSITE" id="PS50011">
    <property type="entry name" value="PROTEIN_KINASE_DOM"/>
    <property type="match status" value="1"/>
</dbReference>
<dbReference type="InterPro" id="IPR000719">
    <property type="entry name" value="Prot_kinase_dom"/>
</dbReference>
<dbReference type="SUPFAM" id="SSF56112">
    <property type="entry name" value="Protein kinase-like (PK-like)"/>
    <property type="match status" value="1"/>
</dbReference>
<dbReference type="PRINTS" id="PR00109">
    <property type="entry name" value="TYRKINASE"/>
</dbReference>
<comment type="caution">
    <text evidence="7">The sequence shown here is derived from an EMBL/GenBank/DDBJ whole genome shotgun (WGS) entry which is preliminary data.</text>
</comment>
<evidence type="ECO:0000256" key="5">
    <source>
        <dbReference type="SAM" id="MobiDB-lite"/>
    </source>
</evidence>
<evidence type="ECO:0000313" key="8">
    <source>
        <dbReference type="Proteomes" id="UP000266841"/>
    </source>
</evidence>
<organism evidence="7 8">
    <name type="scientific">Thalassiosira oceanica</name>
    <name type="common">Marine diatom</name>
    <dbReference type="NCBI Taxonomy" id="159749"/>
    <lineage>
        <taxon>Eukaryota</taxon>
        <taxon>Sar</taxon>
        <taxon>Stramenopiles</taxon>
        <taxon>Ochrophyta</taxon>
        <taxon>Bacillariophyta</taxon>
        <taxon>Coscinodiscophyceae</taxon>
        <taxon>Thalassiosirophycidae</taxon>
        <taxon>Thalassiosirales</taxon>
        <taxon>Thalassiosiraceae</taxon>
        <taxon>Thalassiosira</taxon>
    </lineage>
</organism>
<keyword evidence="2" id="KW-0547">Nucleotide-binding</keyword>
<protein>
    <recommendedName>
        <fullName evidence="6">Protein kinase domain-containing protein</fullName>
    </recommendedName>
</protein>
<dbReference type="Gene3D" id="3.30.200.20">
    <property type="entry name" value="Phosphorylase Kinase, domain 1"/>
    <property type="match status" value="1"/>
</dbReference>
<dbReference type="GO" id="GO:0004674">
    <property type="term" value="F:protein serine/threonine kinase activity"/>
    <property type="evidence" value="ECO:0007669"/>
    <property type="project" value="TreeGrafter"/>
</dbReference>
<dbReference type="Pfam" id="PF00069">
    <property type="entry name" value="Pkinase"/>
    <property type="match status" value="1"/>
</dbReference>
<evidence type="ECO:0000313" key="7">
    <source>
        <dbReference type="EMBL" id="EJK52598.1"/>
    </source>
</evidence>
<dbReference type="PROSITE" id="PS00108">
    <property type="entry name" value="PROTEIN_KINASE_ST"/>
    <property type="match status" value="1"/>
</dbReference>
<dbReference type="InterPro" id="IPR051681">
    <property type="entry name" value="Ser/Thr_Kinases-Pseudokinases"/>
</dbReference>
<dbReference type="AlphaFoldDB" id="K0RFV0"/>
<gene>
    <name evidence="7" type="ORF">THAOC_28110</name>
</gene>
<dbReference type="EMBL" id="AGNL01039547">
    <property type="protein sequence ID" value="EJK52598.1"/>
    <property type="molecule type" value="Genomic_DNA"/>
</dbReference>
<proteinExistence type="predicted"/>
<dbReference type="eggNOG" id="KOG0192">
    <property type="taxonomic scope" value="Eukaryota"/>
</dbReference>
<feature type="domain" description="Protein kinase" evidence="6">
    <location>
        <begin position="284"/>
        <end position="552"/>
    </location>
</feature>
<dbReference type="Proteomes" id="UP000266841">
    <property type="component" value="Unassembled WGS sequence"/>
</dbReference>
<dbReference type="OMA" id="MKEREWI"/>
<dbReference type="PANTHER" id="PTHR44329:SF288">
    <property type="entry name" value="MITOGEN-ACTIVATED PROTEIN KINASE KINASE KINASE 20"/>
    <property type="match status" value="1"/>
</dbReference>
<evidence type="ECO:0000256" key="2">
    <source>
        <dbReference type="ARBA" id="ARBA00022741"/>
    </source>
</evidence>
<dbReference type="PANTHER" id="PTHR44329">
    <property type="entry name" value="SERINE/THREONINE-PROTEIN KINASE TNNI3K-RELATED"/>
    <property type="match status" value="1"/>
</dbReference>
<keyword evidence="4" id="KW-0067">ATP-binding</keyword>
<keyword evidence="8" id="KW-1185">Reference proteome</keyword>
<keyword evidence="3" id="KW-0418">Kinase</keyword>
<feature type="compositionally biased region" description="Basic and acidic residues" evidence="5">
    <location>
        <begin position="102"/>
        <end position="113"/>
    </location>
</feature>
<accession>K0RFV0</accession>